<keyword evidence="2" id="KW-0812">Transmembrane</keyword>
<name>A0A1J4KPP1_9EUKA</name>
<evidence type="ECO:0000256" key="1">
    <source>
        <dbReference type="SAM" id="MobiDB-lite"/>
    </source>
</evidence>
<dbReference type="GeneID" id="94833777"/>
<dbReference type="VEuPathDB" id="TrichDB:TRFO_16588"/>
<feature type="region of interest" description="Disordered" evidence="1">
    <location>
        <begin position="394"/>
        <end position="434"/>
    </location>
</feature>
<sequence>MMRFNKKSLIFRRKVILILLFDVFLVGILIYSFFRTNEKILVDNKSINHICTAVSNFSTIGHKIKITFNKNLETKNPEIIASYFAYETKSFESSLLSPPNSAINMEFNGNTLMFEFPLPFILNYSGYLLCVKDNQLKMPPFNLPHRIEDEFLKWKKPLNIFISDFREDFPFSQFKCHGDNYINRWCEGRRIGVYRGEILFETPIHYQFNETFLYLGSRPHHGSSKLFNEPYLTKMNLAANAEGLAGQDETTFFNSLRVSEKTPISFLLDYLIPLFITMKKCKIDLKLNNTRFFTRNFNNYKLLDFLFPVIKSHPLDLVQSKSLILMDKVVLGLVKSDELTNEKNNPFIHPFFTFSSEEVNGFRELYLDYYIEKLSNYKNAFPIILEDVQNPMNNVNNTTEDITQEDKTQEDRAQEDGAQEEQNDNDYENDDSEDKSDFINIGNNIVDNTQNIRILFLISSKPKREIVNLPSVTSIIQECKNCTIQIREISDQDIKKLFKLAFNADIIIGRTGLPLESAIWMAPSNQNRPKFLIELRPNRFSCDDRYKVVANMAGVNYLSIMSNDTKITRKNKAKCYKQKDVCFDECYTFLRNLPMMIDVMEFSKLWNETISQYNL</sequence>
<accession>A0A1J4KPP1</accession>
<dbReference type="Proteomes" id="UP000179807">
    <property type="component" value="Unassembled WGS sequence"/>
</dbReference>
<evidence type="ECO:0000256" key="2">
    <source>
        <dbReference type="SAM" id="Phobius"/>
    </source>
</evidence>
<evidence type="ECO:0000313" key="3">
    <source>
        <dbReference type="EMBL" id="OHT13273.1"/>
    </source>
</evidence>
<feature type="compositionally biased region" description="Acidic residues" evidence="1">
    <location>
        <begin position="417"/>
        <end position="434"/>
    </location>
</feature>
<dbReference type="EMBL" id="MLAK01000544">
    <property type="protein sequence ID" value="OHT13273.1"/>
    <property type="molecule type" value="Genomic_DNA"/>
</dbReference>
<dbReference type="OrthoDB" id="529273at2759"/>
<keyword evidence="2" id="KW-0472">Membrane</keyword>
<organism evidence="3 4">
    <name type="scientific">Tritrichomonas foetus</name>
    <dbReference type="NCBI Taxonomy" id="1144522"/>
    <lineage>
        <taxon>Eukaryota</taxon>
        <taxon>Metamonada</taxon>
        <taxon>Parabasalia</taxon>
        <taxon>Tritrichomonadida</taxon>
        <taxon>Tritrichomonadidae</taxon>
        <taxon>Tritrichomonas</taxon>
    </lineage>
</organism>
<keyword evidence="4" id="KW-1185">Reference proteome</keyword>
<proteinExistence type="predicted"/>
<keyword evidence="2" id="KW-1133">Transmembrane helix</keyword>
<feature type="compositionally biased region" description="Basic and acidic residues" evidence="1">
    <location>
        <begin position="404"/>
        <end position="415"/>
    </location>
</feature>
<protein>
    <submittedName>
        <fullName evidence="3">Uncharacterized protein</fullName>
    </submittedName>
</protein>
<dbReference type="AlphaFoldDB" id="A0A1J4KPP1"/>
<gene>
    <name evidence="3" type="ORF">TRFO_16588</name>
</gene>
<evidence type="ECO:0000313" key="4">
    <source>
        <dbReference type="Proteomes" id="UP000179807"/>
    </source>
</evidence>
<reference evidence="3" key="1">
    <citation type="submission" date="2016-10" db="EMBL/GenBank/DDBJ databases">
        <authorList>
            <person name="Benchimol M."/>
            <person name="Almeida L.G."/>
            <person name="Vasconcelos A.T."/>
            <person name="Perreira-Neves A."/>
            <person name="Rosa I.A."/>
            <person name="Tasca T."/>
            <person name="Bogo M.R."/>
            <person name="de Souza W."/>
        </authorList>
    </citation>
    <scope>NUCLEOTIDE SEQUENCE [LARGE SCALE GENOMIC DNA]</scope>
    <source>
        <strain evidence="3">K</strain>
    </source>
</reference>
<comment type="caution">
    <text evidence="3">The sequence shown here is derived from an EMBL/GenBank/DDBJ whole genome shotgun (WGS) entry which is preliminary data.</text>
</comment>
<dbReference type="RefSeq" id="XP_068366409.1">
    <property type="nucleotide sequence ID" value="XM_068499073.1"/>
</dbReference>
<feature type="transmembrane region" description="Helical" evidence="2">
    <location>
        <begin position="15"/>
        <end position="34"/>
    </location>
</feature>